<dbReference type="SUPFAM" id="SSF51679">
    <property type="entry name" value="Bacterial luciferase-like"/>
    <property type="match status" value="1"/>
</dbReference>
<sequence>MVTFSLQAQPTTAAEWLDLARRAEAIGFEAIQAADHPGACASPFVALAAAAAVTSKIKLGSYVSNAGVREPILLASDVATLDVVSGGRAFLGIGAGHTPAEWAAVGRERPDVRGRVEHCIQVAERTRALLDREMEKPRPVQDHVPFLFGGGNTRLLRWAAAGNVDRIGLSGLGRTLADGHKHETRWRRDQIDTQIEICGDTPIEALVQRFEVTDDAGAAYAKWSAEMQEDESDLIAAPYVFAGTIDEIVAKLGEIERRWGITRFAVRTPAIDGVEQIINRYRS</sequence>
<evidence type="ECO:0000256" key="1">
    <source>
        <dbReference type="ARBA" id="ARBA00023002"/>
    </source>
</evidence>
<dbReference type="RefSeq" id="WP_378978216.1">
    <property type="nucleotide sequence ID" value="NZ_JBHTBJ010000083.1"/>
</dbReference>
<dbReference type="InterPro" id="IPR011251">
    <property type="entry name" value="Luciferase-like_dom"/>
</dbReference>
<dbReference type="InterPro" id="IPR036661">
    <property type="entry name" value="Luciferase-like_sf"/>
</dbReference>
<name>A0ABW2I5W7_9ACTN</name>
<dbReference type="Gene3D" id="3.20.20.30">
    <property type="entry name" value="Luciferase-like domain"/>
    <property type="match status" value="1"/>
</dbReference>
<dbReference type="Proteomes" id="UP001596548">
    <property type="component" value="Unassembled WGS sequence"/>
</dbReference>
<accession>A0ABW2I5W7</accession>
<evidence type="ECO:0000313" key="4">
    <source>
        <dbReference type="Proteomes" id="UP001596548"/>
    </source>
</evidence>
<dbReference type="EMBL" id="JBHTBJ010000083">
    <property type="protein sequence ID" value="MFC7280177.1"/>
    <property type="molecule type" value="Genomic_DNA"/>
</dbReference>
<feature type="domain" description="Luciferase-like" evidence="2">
    <location>
        <begin position="9"/>
        <end position="160"/>
    </location>
</feature>
<protein>
    <submittedName>
        <fullName evidence="3">LLM class flavin-dependent oxidoreductase</fullName>
    </submittedName>
</protein>
<dbReference type="Pfam" id="PF00296">
    <property type="entry name" value="Bac_luciferase"/>
    <property type="match status" value="1"/>
</dbReference>
<keyword evidence="1" id="KW-0560">Oxidoreductase</keyword>
<dbReference type="PANTHER" id="PTHR43244:SF1">
    <property type="entry name" value="5,10-METHYLENETETRAHYDROMETHANOPTERIN REDUCTASE"/>
    <property type="match status" value="1"/>
</dbReference>
<proteinExistence type="predicted"/>
<comment type="caution">
    <text evidence="3">The sequence shown here is derived from an EMBL/GenBank/DDBJ whole genome shotgun (WGS) entry which is preliminary data.</text>
</comment>
<dbReference type="PANTHER" id="PTHR43244">
    <property type="match status" value="1"/>
</dbReference>
<organism evidence="3 4">
    <name type="scientific">Paractinoplanes rhizophilus</name>
    <dbReference type="NCBI Taxonomy" id="1416877"/>
    <lineage>
        <taxon>Bacteria</taxon>
        <taxon>Bacillati</taxon>
        <taxon>Actinomycetota</taxon>
        <taxon>Actinomycetes</taxon>
        <taxon>Micromonosporales</taxon>
        <taxon>Micromonosporaceae</taxon>
        <taxon>Paractinoplanes</taxon>
    </lineage>
</organism>
<evidence type="ECO:0000313" key="3">
    <source>
        <dbReference type="EMBL" id="MFC7280177.1"/>
    </source>
</evidence>
<evidence type="ECO:0000259" key="2">
    <source>
        <dbReference type="Pfam" id="PF00296"/>
    </source>
</evidence>
<keyword evidence="4" id="KW-1185">Reference proteome</keyword>
<dbReference type="InterPro" id="IPR050564">
    <property type="entry name" value="F420-G6PD/mer"/>
</dbReference>
<reference evidence="4" key="1">
    <citation type="journal article" date="2019" name="Int. J. Syst. Evol. Microbiol.">
        <title>The Global Catalogue of Microorganisms (GCM) 10K type strain sequencing project: providing services to taxonomists for standard genome sequencing and annotation.</title>
        <authorList>
            <consortium name="The Broad Institute Genomics Platform"/>
            <consortium name="The Broad Institute Genome Sequencing Center for Infectious Disease"/>
            <person name="Wu L."/>
            <person name="Ma J."/>
        </authorList>
    </citation>
    <scope>NUCLEOTIDE SEQUENCE [LARGE SCALE GENOMIC DNA]</scope>
    <source>
        <strain evidence="4">XZYJT-10</strain>
    </source>
</reference>
<gene>
    <name evidence="3" type="ORF">ACFQS1_39990</name>
</gene>